<sequence length="77" mass="8897">MKGGVLSMAKGTQYSPKEFAAAYIQTLPHSKDVKEFNSNADYWEYLKKRRNLYFNEYIDAIDFADSFGKSSVEIDKE</sequence>
<proteinExistence type="predicted"/>
<dbReference type="EMBL" id="MF417897">
    <property type="protein sequence ID" value="ASN69839.1"/>
    <property type="molecule type" value="Genomic_DNA"/>
</dbReference>
<reference evidence="1" key="1">
    <citation type="submission" date="2017-06" db="EMBL/GenBank/DDBJ databases">
        <title>Novel phages from South African skin metaviromes.</title>
        <authorList>
            <person name="van Zyl L.J."/>
            <person name="Abrahams Y."/>
            <person name="Stander E.A."/>
            <person name="Kirby B.M."/>
            <person name="Clavaud C."/>
            <person name="Farcet C."/>
            <person name="Breton L."/>
            <person name="Trindade M.I."/>
        </authorList>
    </citation>
    <scope>NUCLEOTIDE SEQUENCE</scope>
</reference>
<protein>
    <submittedName>
        <fullName evidence="1">Uncharacterized protein</fullName>
    </submittedName>
</protein>
<organism evidence="1">
    <name type="scientific">uncultured Caudovirales phage</name>
    <dbReference type="NCBI Taxonomy" id="2100421"/>
    <lineage>
        <taxon>Viruses</taxon>
        <taxon>Duplodnaviria</taxon>
        <taxon>Heunggongvirae</taxon>
        <taxon>Uroviricota</taxon>
        <taxon>Caudoviricetes</taxon>
        <taxon>Peduoviridae</taxon>
        <taxon>Maltschvirus</taxon>
        <taxon>Maltschvirus maltsch</taxon>
    </lineage>
</organism>
<accession>A0A2H4J5G5</accession>
<evidence type="ECO:0000313" key="1">
    <source>
        <dbReference type="EMBL" id="ASN69839.1"/>
    </source>
</evidence>
<gene>
    <name evidence="1" type="ORF">9F6_20</name>
</gene>
<name>A0A2H4J5G5_9CAUD</name>